<name>A0A1D1VRJ8_RAMVA</name>
<sequence>MPFGRKNHVDNIKRSSYYVCFIGAKESPVVRDHDYGREFVYPATQYLLRTVVETGPISNAPKITLQVSNKGLKILQNVSRSGISLKTSGHTDTLKHFVPHHCITCAYQGPPPYDDLVSTILLIFNPQTRCPVHIHVYRCDSNNTAAYLTQQLRSMSERPDNQMKFAEIEAKLSGRGLLHPAARNLVDPRMMQQPAIGARMVHREAELRHPMTITSSDKVVLSDGQSSGRTSSSPATSDQGKPFAHRSLSVASSDGMVDHHAKTTPQPTSPITQVSKLAEEFHQRLKTKDSAPLLLPPKDYDTVNRSRGRIDITLQDEGIPVFSRMNEAEPKPSMKDSDMSNRRDRRTESIIEALAINQSSVFSQEDGEHSVKQKPVRKDLQKKKDLPRGKPGRKLKNFEIDDDWMVDEEDEESTYRDREQPVITKLSDFDTDGFQERLKRYSSMNDVFGESQKTEYSDAMHKFLSVTPPPLGRPPSVKATSSDANAAYRPRPYYFSEDEAERSWEQEKAERAQSASHSTGATSSSKPKPRQQSLSERSELSNWEAPYDYPVKSTEKEVEETGTIIQSRHVRPSLPVKQDQRPVINERVRPASFYERVRLDDRDYFDGRFVRPEVAYYQFRS</sequence>
<feature type="compositionally biased region" description="Low complexity" evidence="1">
    <location>
        <begin position="514"/>
        <end position="525"/>
    </location>
</feature>
<evidence type="ECO:0008006" key="4">
    <source>
        <dbReference type="Google" id="ProtNLM"/>
    </source>
</evidence>
<dbReference type="PANTHER" id="PTHR41148">
    <property type="entry name" value="LP09875P"/>
    <property type="match status" value="1"/>
</dbReference>
<proteinExistence type="predicted"/>
<dbReference type="STRING" id="947166.A0A1D1VRJ8"/>
<dbReference type="Proteomes" id="UP000186922">
    <property type="component" value="Unassembled WGS sequence"/>
</dbReference>
<evidence type="ECO:0000313" key="3">
    <source>
        <dbReference type="Proteomes" id="UP000186922"/>
    </source>
</evidence>
<feature type="region of interest" description="Disordered" evidence="1">
    <location>
        <begin position="459"/>
        <end position="582"/>
    </location>
</feature>
<organism evidence="2 3">
    <name type="scientific">Ramazzottius varieornatus</name>
    <name type="common">Water bear</name>
    <name type="synonym">Tardigrade</name>
    <dbReference type="NCBI Taxonomy" id="947166"/>
    <lineage>
        <taxon>Eukaryota</taxon>
        <taxon>Metazoa</taxon>
        <taxon>Ecdysozoa</taxon>
        <taxon>Tardigrada</taxon>
        <taxon>Eutardigrada</taxon>
        <taxon>Parachela</taxon>
        <taxon>Hypsibioidea</taxon>
        <taxon>Ramazzottiidae</taxon>
        <taxon>Ramazzottius</taxon>
    </lineage>
</organism>
<comment type="caution">
    <text evidence="2">The sequence shown here is derived from an EMBL/GenBank/DDBJ whole genome shotgun (WGS) entry which is preliminary data.</text>
</comment>
<evidence type="ECO:0000313" key="2">
    <source>
        <dbReference type="EMBL" id="GAV04185.1"/>
    </source>
</evidence>
<feature type="compositionally biased region" description="Low complexity" evidence="1">
    <location>
        <begin position="222"/>
        <end position="238"/>
    </location>
</feature>
<evidence type="ECO:0000256" key="1">
    <source>
        <dbReference type="SAM" id="MobiDB-lite"/>
    </source>
</evidence>
<feature type="compositionally biased region" description="Polar residues" evidence="1">
    <location>
        <begin position="263"/>
        <end position="272"/>
    </location>
</feature>
<dbReference type="SUPFAM" id="SSF50729">
    <property type="entry name" value="PH domain-like"/>
    <property type="match status" value="1"/>
</dbReference>
<feature type="region of interest" description="Disordered" evidence="1">
    <location>
        <begin position="361"/>
        <end position="394"/>
    </location>
</feature>
<feature type="compositionally biased region" description="Basic and acidic residues" evidence="1">
    <location>
        <begin position="501"/>
        <end position="511"/>
    </location>
</feature>
<dbReference type="EMBL" id="BDGG01000010">
    <property type="protein sequence ID" value="GAV04185.1"/>
    <property type="molecule type" value="Genomic_DNA"/>
</dbReference>
<gene>
    <name evidence="2" type="primary">RvY_14499-1</name>
    <name evidence="2" type="synonym">RvY_14499.1</name>
    <name evidence="2" type="ORF">RvY_14499</name>
</gene>
<feature type="compositionally biased region" description="Basic and acidic residues" evidence="1">
    <location>
        <begin position="366"/>
        <end position="388"/>
    </location>
</feature>
<dbReference type="PANTHER" id="PTHR41148:SF1">
    <property type="entry name" value="LP09875P"/>
    <property type="match status" value="1"/>
</dbReference>
<keyword evidence="3" id="KW-1185">Reference proteome</keyword>
<reference evidence="2 3" key="1">
    <citation type="journal article" date="2016" name="Nat. Commun.">
        <title>Extremotolerant tardigrade genome and improved radiotolerance of human cultured cells by tardigrade-unique protein.</title>
        <authorList>
            <person name="Hashimoto T."/>
            <person name="Horikawa D.D."/>
            <person name="Saito Y."/>
            <person name="Kuwahara H."/>
            <person name="Kozuka-Hata H."/>
            <person name="Shin-I T."/>
            <person name="Minakuchi Y."/>
            <person name="Ohishi K."/>
            <person name="Motoyama A."/>
            <person name="Aizu T."/>
            <person name="Enomoto A."/>
            <person name="Kondo K."/>
            <person name="Tanaka S."/>
            <person name="Hara Y."/>
            <person name="Koshikawa S."/>
            <person name="Sagara H."/>
            <person name="Miura T."/>
            <person name="Yokobori S."/>
            <person name="Miyagawa K."/>
            <person name="Suzuki Y."/>
            <person name="Kubo T."/>
            <person name="Oyama M."/>
            <person name="Kohara Y."/>
            <person name="Fujiyama A."/>
            <person name="Arakawa K."/>
            <person name="Katayama T."/>
            <person name="Toyoda A."/>
            <person name="Kunieda T."/>
        </authorList>
    </citation>
    <scope>NUCLEOTIDE SEQUENCE [LARGE SCALE GENOMIC DNA]</scope>
    <source>
        <strain evidence="2 3">YOKOZUNA-1</strain>
    </source>
</reference>
<accession>A0A1D1VRJ8</accession>
<dbReference type="AlphaFoldDB" id="A0A1D1VRJ8"/>
<protein>
    <recommendedName>
        <fullName evidence="4">PID domain-containing protein</fullName>
    </recommendedName>
</protein>
<feature type="region of interest" description="Disordered" evidence="1">
    <location>
        <begin position="209"/>
        <end position="243"/>
    </location>
</feature>
<feature type="region of interest" description="Disordered" evidence="1">
    <location>
        <begin position="253"/>
        <end position="272"/>
    </location>
</feature>
<dbReference type="OrthoDB" id="9994380at2759"/>